<dbReference type="GO" id="GO:0006418">
    <property type="term" value="P:tRNA aminoacylation for protein translation"/>
    <property type="evidence" value="ECO:0007669"/>
    <property type="project" value="InterPro"/>
</dbReference>
<keyword evidence="3" id="KW-1185">Reference proteome</keyword>
<evidence type="ECO:0000259" key="1">
    <source>
        <dbReference type="Pfam" id="PF23493"/>
    </source>
</evidence>
<reference evidence="2" key="1">
    <citation type="submission" date="2022-07" db="EMBL/GenBank/DDBJ databases">
        <title>Genome analysis of Parmales, a sister group of diatoms, reveals the evolutionary specialization of diatoms from phago-mixotrophs to photoautotrophs.</title>
        <authorList>
            <person name="Ban H."/>
            <person name="Sato S."/>
            <person name="Yoshikawa S."/>
            <person name="Kazumasa Y."/>
            <person name="Nakamura Y."/>
            <person name="Ichinomiya M."/>
            <person name="Saitoh K."/>
            <person name="Sato N."/>
            <person name="Blanc-Mathieu R."/>
            <person name="Endo H."/>
            <person name="Kuwata A."/>
            <person name="Ogata H."/>
        </authorList>
    </citation>
    <scope>NUCLEOTIDE SEQUENCE</scope>
</reference>
<dbReference type="InterPro" id="IPR009080">
    <property type="entry name" value="tRNAsynth_Ia_anticodon-bd"/>
</dbReference>
<proteinExistence type="predicted"/>
<dbReference type="GO" id="GO:0005524">
    <property type="term" value="F:ATP binding"/>
    <property type="evidence" value="ECO:0007669"/>
    <property type="project" value="InterPro"/>
</dbReference>
<protein>
    <recommendedName>
        <fullName evidence="1">Cysteinyl-tRNA ligase anticodon binding domain-containing protein</fullName>
    </recommendedName>
</protein>
<evidence type="ECO:0000313" key="3">
    <source>
        <dbReference type="Proteomes" id="UP001165082"/>
    </source>
</evidence>
<dbReference type="InterPro" id="IPR056411">
    <property type="entry name" value="CysS_C"/>
</dbReference>
<gene>
    <name evidence="2" type="ORF">TrRE_jg12452</name>
</gene>
<name>A0A9W7L4F6_9STRA</name>
<sequence>LTVLLQTRFEARLNKDYARSDALRDQLKAYGVHVTDREKLWRKGERMG</sequence>
<dbReference type="EMBL" id="BRXZ01008613">
    <property type="protein sequence ID" value="GMI28698.1"/>
    <property type="molecule type" value="Genomic_DNA"/>
</dbReference>
<dbReference type="AlphaFoldDB" id="A0A9W7L4F6"/>
<comment type="caution">
    <text evidence="2">The sequence shown here is derived from an EMBL/GenBank/DDBJ whole genome shotgun (WGS) entry which is preliminary data.</text>
</comment>
<dbReference type="Gene3D" id="1.20.120.1910">
    <property type="entry name" value="Cysteine-tRNA ligase, C-terminal anti-codon recognition domain"/>
    <property type="match status" value="1"/>
</dbReference>
<evidence type="ECO:0000313" key="2">
    <source>
        <dbReference type="EMBL" id="GMI28698.1"/>
    </source>
</evidence>
<feature type="domain" description="Cysteinyl-tRNA ligase anticodon binding" evidence="1">
    <location>
        <begin position="4"/>
        <end position="39"/>
    </location>
</feature>
<dbReference type="SUPFAM" id="SSF47323">
    <property type="entry name" value="Anticodon-binding domain of a subclass of class I aminoacyl-tRNA synthetases"/>
    <property type="match status" value="1"/>
</dbReference>
<organism evidence="2 3">
    <name type="scientific">Triparma retinervis</name>
    <dbReference type="NCBI Taxonomy" id="2557542"/>
    <lineage>
        <taxon>Eukaryota</taxon>
        <taxon>Sar</taxon>
        <taxon>Stramenopiles</taxon>
        <taxon>Ochrophyta</taxon>
        <taxon>Bolidophyceae</taxon>
        <taxon>Parmales</taxon>
        <taxon>Triparmaceae</taxon>
        <taxon>Triparma</taxon>
    </lineage>
</organism>
<feature type="non-terminal residue" evidence="2">
    <location>
        <position position="1"/>
    </location>
</feature>
<dbReference type="Pfam" id="PF23493">
    <property type="entry name" value="CysS_C"/>
    <property type="match status" value="1"/>
</dbReference>
<accession>A0A9W7L4F6</accession>
<dbReference type="OrthoDB" id="438179at2759"/>
<dbReference type="GO" id="GO:0004812">
    <property type="term" value="F:aminoacyl-tRNA ligase activity"/>
    <property type="evidence" value="ECO:0007669"/>
    <property type="project" value="InterPro"/>
</dbReference>
<dbReference type="Proteomes" id="UP001165082">
    <property type="component" value="Unassembled WGS sequence"/>
</dbReference>
<feature type="non-terminal residue" evidence="2">
    <location>
        <position position="48"/>
    </location>
</feature>